<dbReference type="PROSITE" id="PS50020">
    <property type="entry name" value="WW_DOMAIN_2"/>
    <property type="match status" value="2"/>
</dbReference>
<accession>A0ABP0RF43</accession>
<dbReference type="CDD" id="cd00201">
    <property type="entry name" value="WW"/>
    <property type="match status" value="2"/>
</dbReference>
<evidence type="ECO:0000256" key="1">
    <source>
        <dbReference type="ARBA" id="ARBA00004496"/>
    </source>
</evidence>
<dbReference type="InterPro" id="IPR036020">
    <property type="entry name" value="WW_dom_sf"/>
</dbReference>
<sequence>MGRKKTEGSSSDLELGCLCCCHHAKWHGEEVLFRQGRCRRRISRSESLVNVLRVKVTGYQEGDRVKFDAEWDEKKGNHKAVTWYLDIGVMPMGQVGCMQNFGFQPFAGPGPYGPMGTPGCDPRFAPYGAASMQSGMQGVMPGMVPGGMPGQMGMMPGGMPGMQGMMPGGMPGGMMSNDMLGGRNSCSSMQNGGSGMEQIDPSGLPPGWEQMTDASTGKLYFCNRATGETSWNPPASSANAPAPATAGAPISDLPEGWEQAKDPTGKPYYFNRSTNETRWDPP</sequence>
<dbReference type="Proteomes" id="UP001642484">
    <property type="component" value="Unassembled WGS sequence"/>
</dbReference>
<evidence type="ECO:0000256" key="2">
    <source>
        <dbReference type="ARBA" id="ARBA00022490"/>
    </source>
</evidence>
<evidence type="ECO:0000256" key="4">
    <source>
        <dbReference type="SAM" id="MobiDB-lite"/>
    </source>
</evidence>
<keyword evidence="2" id="KW-0963">Cytoplasm</keyword>
<dbReference type="InterPro" id="IPR001202">
    <property type="entry name" value="WW_dom"/>
</dbReference>
<feature type="domain" description="WW" evidence="5">
    <location>
        <begin position="251"/>
        <end position="282"/>
    </location>
</feature>
<feature type="domain" description="WW" evidence="5">
    <location>
        <begin position="202"/>
        <end position="236"/>
    </location>
</feature>
<keyword evidence="3" id="KW-0597">Phosphoprotein</keyword>
<dbReference type="PANTHER" id="PTHR14791">
    <property type="entry name" value="BOMB/KIRA PROTEINS"/>
    <property type="match status" value="1"/>
</dbReference>
<dbReference type="PANTHER" id="PTHR14791:SF29">
    <property type="entry name" value="PROTEIN KIBRA"/>
    <property type="match status" value="1"/>
</dbReference>
<organism evidence="6 7">
    <name type="scientific">Durusdinium trenchii</name>
    <dbReference type="NCBI Taxonomy" id="1381693"/>
    <lineage>
        <taxon>Eukaryota</taxon>
        <taxon>Sar</taxon>
        <taxon>Alveolata</taxon>
        <taxon>Dinophyceae</taxon>
        <taxon>Suessiales</taxon>
        <taxon>Symbiodiniaceae</taxon>
        <taxon>Durusdinium</taxon>
    </lineage>
</organism>
<feature type="region of interest" description="Disordered" evidence="4">
    <location>
        <begin position="231"/>
        <end position="282"/>
    </location>
</feature>
<dbReference type="PROSITE" id="PS01159">
    <property type="entry name" value="WW_DOMAIN_1"/>
    <property type="match status" value="2"/>
</dbReference>
<protein>
    <recommendedName>
        <fullName evidence="5">WW domain-containing protein</fullName>
    </recommendedName>
</protein>
<feature type="compositionally biased region" description="Low complexity" evidence="4">
    <location>
        <begin position="232"/>
        <end position="249"/>
    </location>
</feature>
<comment type="caution">
    <text evidence="6">The sequence shown here is derived from an EMBL/GenBank/DDBJ whole genome shotgun (WGS) entry which is preliminary data.</text>
</comment>
<evidence type="ECO:0000313" key="7">
    <source>
        <dbReference type="Proteomes" id="UP001642484"/>
    </source>
</evidence>
<proteinExistence type="predicted"/>
<keyword evidence="7" id="KW-1185">Reference proteome</keyword>
<name>A0ABP0RF43_9DINO</name>
<dbReference type="SMART" id="SM00456">
    <property type="entry name" value="WW"/>
    <property type="match status" value="2"/>
</dbReference>
<dbReference type="Gene3D" id="2.20.70.10">
    <property type="match status" value="2"/>
</dbReference>
<gene>
    <name evidence="6" type="ORF">CCMP2556_LOCUS46957</name>
</gene>
<evidence type="ECO:0000313" key="6">
    <source>
        <dbReference type="EMBL" id="CAK9099209.1"/>
    </source>
</evidence>
<comment type="subcellular location">
    <subcellularLocation>
        <location evidence="1">Cytoplasm</location>
    </subcellularLocation>
</comment>
<dbReference type="Pfam" id="PF00397">
    <property type="entry name" value="WW"/>
    <property type="match status" value="2"/>
</dbReference>
<dbReference type="EMBL" id="CAXAMN010025918">
    <property type="protein sequence ID" value="CAK9099209.1"/>
    <property type="molecule type" value="Genomic_DNA"/>
</dbReference>
<reference evidence="6 7" key="1">
    <citation type="submission" date="2024-02" db="EMBL/GenBank/DDBJ databases">
        <authorList>
            <person name="Chen Y."/>
            <person name="Shah S."/>
            <person name="Dougan E. K."/>
            <person name="Thang M."/>
            <person name="Chan C."/>
        </authorList>
    </citation>
    <scope>NUCLEOTIDE SEQUENCE [LARGE SCALE GENOMIC DNA]</scope>
</reference>
<evidence type="ECO:0000259" key="5">
    <source>
        <dbReference type="PROSITE" id="PS50020"/>
    </source>
</evidence>
<dbReference type="SUPFAM" id="SSF51045">
    <property type="entry name" value="WW domain"/>
    <property type="match status" value="2"/>
</dbReference>
<dbReference type="InterPro" id="IPR051105">
    <property type="entry name" value="WWC/KIBRA_Hippo_Reg"/>
</dbReference>
<evidence type="ECO:0000256" key="3">
    <source>
        <dbReference type="ARBA" id="ARBA00022553"/>
    </source>
</evidence>